<reference evidence="2" key="1">
    <citation type="submission" date="2016-10" db="EMBL/GenBank/DDBJ databases">
        <authorList>
            <person name="Varghese N."/>
        </authorList>
    </citation>
    <scope>NUCLEOTIDE SEQUENCE [LARGE SCALE GENOMIC DNA]</scope>
    <source>
        <strain evidence="2">DSM 45096 / BCRC 16803 / CGMCC 4.1857 / CIP 109030 / JCM 12277 / KCTC 19219 / NBRC 100920 / 33214</strain>
    </source>
</reference>
<dbReference type="STRING" id="235985.SAMN05414137_103332"/>
<accession>A0A1H7JJL6</accession>
<evidence type="ECO:0000313" key="1">
    <source>
        <dbReference type="EMBL" id="SEK74908.1"/>
    </source>
</evidence>
<protein>
    <submittedName>
        <fullName evidence="1">Uncharacterized protein</fullName>
    </submittedName>
</protein>
<proteinExistence type="predicted"/>
<sequence>MKCMPQQHTCRWSTRSTRVELLLTRLAAGTPAQALATEHALSLVEVIAIGVDHGLSVPSAAAGRRQGLGPWARTCRPGDHRCFWADRGEVIDALIGDYADGASLIQLSRAFPYSRATAARILDAHDVPRRSRSEQCTRIPLDLETVQAELDADMSLTEVAARHGLSRQMLRRRLNRAKAAA</sequence>
<dbReference type="EMBL" id="FOAZ01000003">
    <property type="protein sequence ID" value="SEK74908.1"/>
    <property type="molecule type" value="Genomic_DNA"/>
</dbReference>
<keyword evidence="2" id="KW-1185">Reference proteome</keyword>
<evidence type="ECO:0000313" key="2">
    <source>
        <dbReference type="Proteomes" id="UP000183015"/>
    </source>
</evidence>
<dbReference type="AlphaFoldDB" id="A0A1H7JJL6"/>
<dbReference type="Proteomes" id="UP000183015">
    <property type="component" value="Unassembled WGS sequence"/>
</dbReference>
<name>A0A1H7JJL6_STRJI</name>
<dbReference type="eggNOG" id="ENOG5031NA7">
    <property type="taxonomic scope" value="Bacteria"/>
</dbReference>
<gene>
    <name evidence="1" type="ORF">SAMN05414137_103332</name>
</gene>
<organism evidence="1 2">
    <name type="scientific">Streptacidiphilus jiangxiensis</name>
    <dbReference type="NCBI Taxonomy" id="235985"/>
    <lineage>
        <taxon>Bacteria</taxon>
        <taxon>Bacillati</taxon>
        <taxon>Actinomycetota</taxon>
        <taxon>Actinomycetes</taxon>
        <taxon>Kitasatosporales</taxon>
        <taxon>Streptomycetaceae</taxon>
        <taxon>Streptacidiphilus</taxon>
    </lineage>
</organism>